<proteinExistence type="predicted"/>
<evidence type="ECO:0000313" key="3">
    <source>
        <dbReference type="Proteomes" id="UP000233556"/>
    </source>
</evidence>
<reference evidence="3" key="2">
    <citation type="submission" date="2017-12" db="EMBL/GenBank/DDBJ databases">
        <title>Genome sequence of the Bar-tailed Godwit (Limosa lapponica baueri).</title>
        <authorList>
            <person name="Lima N.C.B."/>
            <person name="Parody-Merino A.M."/>
            <person name="Battley P.F."/>
            <person name="Fidler A.E."/>
            <person name="Prosdocimi F."/>
        </authorList>
    </citation>
    <scope>NUCLEOTIDE SEQUENCE [LARGE SCALE GENOMIC DNA]</scope>
</reference>
<organism evidence="2 3">
    <name type="scientific">Limosa lapponica baueri</name>
    <dbReference type="NCBI Taxonomy" id="1758121"/>
    <lineage>
        <taxon>Eukaryota</taxon>
        <taxon>Metazoa</taxon>
        <taxon>Chordata</taxon>
        <taxon>Craniata</taxon>
        <taxon>Vertebrata</taxon>
        <taxon>Euteleostomi</taxon>
        <taxon>Archelosauria</taxon>
        <taxon>Archosauria</taxon>
        <taxon>Dinosauria</taxon>
        <taxon>Saurischia</taxon>
        <taxon>Theropoda</taxon>
        <taxon>Coelurosauria</taxon>
        <taxon>Aves</taxon>
        <taxon>Neognathae</taxon>
        <taxon>Neoaves</taxon>
        <taxon>Charadriiformes</taxon>
        <taxon>Scolopacidae</taxon>
        <taxon>Limosa</taxon>
    </lineage>
</organism>
<keyword evidence="1" id="KW-0472">Membrane</keyword>
<accession>A0A2I0T4K2</accession>
<feature type="transmembrane region" description="Helical" evidence="1">
    <location>
        <begin position="35"/>
        <end position="57"/>
    </location>
</feature>
<protein>
    <submittedName>
        <fullName evidence="2">Uncharacterized protein</fullName>
    </submittedName>
</protein>
<evidence type="ECO:0000313" key="2">
    <source>
        <dbReference type="EMBL" id="PKU28722.1"/>
    </source>
</evidence>
<sequence length="80" mass="8926">MSGSTQPVTQSWRAAEPRYPPHAMSYPVQIARPHAVRGAFATVLVFLGVVIHTFICWKQNASLCRSSRNLQNGRVYGAKR</sequence>
<gene>
    <name evidence="2" type="ORF">llap_20974</name>
</gene>
<evidence type="ECO:0000256" key="1">
    <source>
        <dbReference type="SAM" id="Phobius"/>
    </source>
</evidence>
<dbReference type="EMBL" id="KZ519470">
    <property type="protein sequence ID" value="PKU28722.1"/>
    <property type="molecule type" value="Genomic_DNA"/>
</dbReference>
<keyword evidence="3" id="KW-1185">Reference proteome</keyword>
<dbReference type="AlphaFoldDB" id="A0A2I0T4K2"/>
<dbReference type="OrthoDB" id="10258692at2759"/>
<keyword evidence="1" id="KW-1133">Transmembrane helix</keyword>
<dbReference type="Proteomes" id="UP000233556">
    <property type="component" value="Unassembled WGS sequence"/>
</dbReference>
<name>A0A2I0T4K2_LIMLA</name>
<keyword evidence="1" id="KW-0812">Transmembrane</keyword>
<reference evidence="3" key="1">
    <citation type="submission" date="2017-11" db="EMBL/GenBank/DDBJ databases">
        <authorList>
            <person name="Lima N.C."/>
            <person name="Parody-Merino A.M."/>
            <person name="Battley P.F."/>
            <person name="Fidler A.E."/>
            <person name="Prosdocimi F."/>
        </authorList>
    </citation>
    <scope>NUCLEOTIDE SEQUENCE [LARGE SCALE GENOMIC DNA]</scope>
</reference>